<dbReference type="InterPro" id="IPR029058">
    <property type="entry name" value="AB_hydrolase_fold"/>
</dbReference>
<gene>
    <name evidence="4" type="ORF">H634G_10810</name>
</gene>
<keyword evidence="2" id="KW-0472">Membrane</keyword>
<keyword evidence="2" id="KW-0812">Transmembrane</keyword>
<dbReference type="PANTHER" id="PTHR12277">
    <property type="entry name" value="ALPHA/BETA HYDROLASE DOMAIN-CONTAINING PROTEIN"/>
    <property type="match status" value="1"/>
</dbReference>
<accession>A0A0D9NIV5</accession>
<evidence type="ECO:0000256" key="2">
    <source>
        <dbReference type="SAM" id="Phobius"/>
    </source>
</evidence>
<dbReference type="AlphaFoldDB" id="A0A0D9NIV5"/>
<evidence type="ECO:0000313" key="5">
    <source>
        <dbReference type="Proteomes" id="UP000054544"/>
    </source>
</evidence>
<dbReference type="Pfam" id="PF12146">
    <property type="entry name" value="Hydrolase_4"/>
    <property type="match status" value="1"/>
</dbReference>
<sequence>MHEKLSGERALQKQQGHQTKSNQFTWKQEAGLGLSLEALCSEATAEPQLTSQRHSLYSQLYQRPIQYQSTISACLLTELAVAISLHPGSIVTGTSGDLAAACHPCSKNRRLAEAHGTSPPIVSRDSSARVQFTEHIRRGARASFGLTTYKQITSTQRSHSFAMTKSLIRTASLAVLGPLALYTVFWSLAVIPFFQRHFLYAHKFNTLFWSDVNEPERWGFAKHQVAPFYLKTPDDNNLYAWHVLPLPLYHKHEDQIVQGASSETVPLDITSTESFRLLKSDPKSKLILYFHGNAGHIAQMFRADSYHSLTDTSSYHVVAIDYRGYGHSTGVPGEEGLIQDAETLVNWAMNVAGIPSHRIVLFGHSLGTAVASGAAERFARQGVDFAGLVLVAGFSDLANLLTGYRISGVFPVVGPLAAWPSAVKYLQTYVVDKWHSADRLASIVRNTKKRLRLELIHAYSDWDIPWQHEEILFQAAANATTNGLTQTEFDQFKEKHMKLSPGGDGFSVTVKSNPDTIIRQQLVLHGGHNEIVASSPVLRAVMRCFDEE</sequence>
<protein>
    <recommendedName>
        <fullName evidence="3">Serine aminopeptidase S33 domain-containing protein</fullName>
    </recommendedName>
</protein>
<proteinExistence type="predicted"/>
<dbReference type="Proteomes" id="UP000054544">
    <property type="component" value="Unassembled WGS sequence"/>
</dbReference>
<feature type="compositionally biased region" description="Polar residues" evidence="1">
    <location>
        <begin position="12"/>
        <end position="23"/>
    </location>
</feature>
<dbReference type="Gene3D" id="3.40.50.1820">
    <property type="entry name" value="alpha/beta hydrolase"/>
    <property type="match status" value="1"/>
</dbReference>
<dbReference type="InterPro" id="IPR022742">
    <property type="entry name" value="Hydrolase_4"/>
</dbReference>
<keyword evidence="5" id="KW-1185">Reference proteome</keyword>
<dbReference type="STRING" id="1291518.A0A0D9NIV5"/>
<dbReference type="OrthoDB" id="446723at2759"/>
<dbReference type="SUPFAM" id="SSF53474">
    <property type="entry name" value="alpha/beta-Hydrolases"/>
    <property type="match status" value="1"/>
</dbReference>
<feature type="domain" description="Serine aminopeptidase S33" evidence="3">
    <location>
        <begin position="284"/>
        <end position="406"/>
    </location>
</feature>
<name>A0A0D9NIV5_METAN</name>
<reference evidence="5" key="1">
    <citation type="journal article" date="2014" name="BMC Genomics">
        <title>The genome sequence of the biocontrol fungus Metarhizium anisopliae and comparative genomics of Metarhizium species.</title>
        <authorList>
            <person name="Pattemore J.A."/>
            <person name="Hane J.K."/>
            <person name="Williams A.H."/>
            <person name="Wilson B.A."/>
            <person name="Stodart B.J."/>
            <person name="Ash G.J."/>
        </authorList>
    </citation>
    <scope>NUCLEOTIDE SEQUENCE [LARGE SCALE GENOMIC DNA]</scope>
    <source>
        <strain evidence="5">BRIP 53293</strain>
    </source>
</reference>
<organism evidence="4 5">
    <name type="scientific">Metarhizium anisopliae BRIP 53293</name>
    <dbReference type="NCBI Taxonomy" id="1291518"/>
    <lineage>
        <taxon>Eukaryota</taxon>
        <taxon>Fungi</taxon>
        <taxon>Dikarya</taxon>
        <taxon>Ascomycota</taxon>
        <taxon>Pezizomycotina</taxon>
        <taxon>Sordariomycetes</taxon>
        <taxon>Hypocreomycetidae</taxon>
        <taxon>Hypocreales</taxon>
        <taxon>Clavicipitaceae</taxon>
        <taxon>Metarhizium</taxon>
    </lineage>
</organism>
<feature type="region of interest" description="Disordered" evidence="1">
    <location>
        <begin position="1"/>
        <end position="23"/>
    </location>
</feature>
<feature type="transmembrane region" description="Helical" evidence="2">
    <location>
        <begin position="173"/>
        <end position="194"/>
    </location>
</feature>
<dbReference type="PANTHER" id="PTHR12277:SF81">
    <property type="entry name" value="PROTEIN ABHD13"/>
    <property type="match status" value="1"/>
</dbReference>
<feature type="compositionally biased region" description="Basic and acidic residues" evidence="1">
    <location>
        <begin position="1"/>
        <end position="11"/>
    </location>
</feature>
<evidence type="ECO:0000256" key="1">
    <source>
        <dbReference type="SAM" id="MobiDB-lite"/>
    </source>
</evidence>
<evidence type="ECO:0000259" key="3">
    <source>
        <dbReference type="Pfam" id="PF12146"/>
    </source>
</evidence>
<evidence type="ECO:0000313" key="4">
    <source>
        <dbReference type="EMBL" id="KJK73904.1"/>
    </source>
</evidence>
<keyword evidence="2" id="KW-1133">Transmembrane helix</keyword>
<dbReference type="EMBL" id="KE384770">
    <property type="protein sequence ID" value="KJK73904.1"/>
    <property type="molecule type" value="Genomic_DNA"/>
</dbReference>